<reference evidence="1 2" key="1">
    <citation type="submission" date="2012-05" db="EMBL/GenBank/DDBJ databases">
        <authorList>
            <person name="Harkins D.M."/>
            <person name="Madupu R."/>
            <person name="Durkin A.S."/>
            <person name="Torralba M."/>
            <person name="Methe B."/>
            <person name="Sutton G.G."/>
            <person name="Nelson K.E."/>
        </authorList>
    </citation>
    <scope>NUCLEOTIDE SEQUENCE [LARGE SCALE GENOMIC DNA]</scope>
    <source>
        <strain evidence="1 2">F0490</strain>
    </source>
</reference>
<dbReference type="AlphaFoldDB" id="J1HPD9"/>
<organism evidence="1 2">
    <name type="scientific">Schaalia georgiae F0490</name>
    <dbReference type="NCBI Taxonomy" id="1125717"/>
    <lineage>
        <taxon>Bacteria</taxon>
        <taxon>Bacillati</taxon>
        <taxon>Actinomycetota</taxon>
        <taxon>Actinomycetes</taxon>
        <taxon>Actinomycetales</taxon>
        <taxon>Actinomycetaceae</taxon>
        <taxon>Schaalia</taxon>
    </lineage>
</organism>
<gene>
    <name evidence="1" type="ORF">HMPREF1317_0490</name>
</gene>
<dbReference type="PATRIC" id="fig|1125717.3.peg.419"/>
<evidence type="ECO:0000313" key="1">
    <source>
        <dbReference type="EMBL" id="EJF47895.1"/>
    </source>
</evidence>
<sequence length="98" mass="10521">MMGDRSQEEERLRRLAEARGCLSDSAHYSARAVSRLDLLASQLRDLMADIDATVAGSLAGADARLYGAANEVHRLVRRACEAASTASRSAERDASELG</sequence>
<proteinExistence type="predicted"/>
<protein>
    <submittedName>
        <fullName evidence="1">Uncharacterized protein</fullName>
    </submittedName>
</protein>
<comment type="caution">
    <text evidence="1">The sequence shown here is derived from an EMBL/GenBank/DDBJ whole genome shotgun (WGS) entry which is preliminary data.</text>
</comment>
<accession>J1HPD9</accession>
<keyword evidence="2" id="KW-1185">Reference proteome</keyword>
<evidence type="ECO:0000313" key="2">
    <source>
        <dbReference type="Proteomes" id="UP000004578"/>
    </source>
</evidence>
<dbReference type="EMBL" id="AKFS01000066">
    <property type="protein sequence ID" value="EJF47895.1"/>
    <property type="molecule type" value="Genomic_DNA"/>
</dbReference>
<dbReference type="Proteomes" id="UP000004578">
    <property type="component" value="Unassembled WGS sequence"/>
</dbReference>
<name>J1HPD9_9ACTO</name>